<evidence type="ECO:0000313" key="2">
    <source>
        <dbReference type="EMBL" id="KAA1069090.1"/>
    </source>
</evidence>
<organism evidence="2 3">
    <name type="scientific">Puccinia graminis f. sp. tritici</name>
    <dbReference type="NCBI Taxonomy" id="56615"/>
    <lineage>
        <taxon>Eukaryota</taxon>
        <taxon>Fungi</taxon>
        <taxon>Dikarya</taxon>
        <taxon>Basidiomycota</taxon>
        <taxon>Pucciniomycotina</taxon>
        <taxon>Pucciniomycetes</taxon>
        <taxon>Pucciniales</taxon>
        <taxon>Pucciniaceae</taxon>
        <taxon>Puccinia</taxon>
    </lineage>
</organism>
<sequence>MKRYALMITALPFVCLMIGYSAGVNLETVIIGEESWKPEAGLSERKLPAGYNLWKNTPKLEIPSWSSGEPSFQHEGNHLTRAKFEWPSATEVGIVYNQSDHPMQFLLQHADTKAFVYCRSVQQGYGQRVIIPRNCRVGSLWLYIGPEVAEAAENERKPKSAISAFLSALNIV</sequence>
<dbReference type="Proteomes" id="UP000324748">
    <property type="component" value="Unassembled WGS sequence"/>
</dbReference>
<keyword evidence="1" id="KW-0732">Signal</keyword>
<name>A0A5B0LZ20_PUCGR</name>
<evidence type="ECO:0008006" key="4">
    <source>
        <dbReference type="Google" id="ProtNLM"/>
    </source>
</evidence>
<dbReference type="EMBL" id="VSWC01000183">
    <property type="protein sequence ID" value="KAA1069090.1"/>
    <property type="molecule type" value="Genomic_DNA"/>
</dbReference>
<keyword evidence="3" id="KW-1185">Reference proteome</keyword>
<dbReference type="OrthoDB" id="10269158at2759"/>
<dbReference type="AlphaFoldDB" id="A0A5B0LZ20"/>
<comment type="caution">
    <text evidence="2">The sequence shown here is derived from an EMBL/GenBank/DDBJ whole genome shotgun (WGS) entry which is preliminary data.</text>
</comment>
<reference evidence="2 3" key="1">
    <citation type="submission" date="2019-05" db="EMBL/GenBank/DDBJ databases">
        <title>Emergence of the Ug99 lineage of the wheat stem rust pathogen through somatic hybridization.</title>
        <authorList>
            <person name="Li F."/>
            <person name="Upadhyaya N.M."/>
            <person name="Sperschneider J."/>
            <person name="Matny O."/>
            <person name="Nguyen-Phuc H."/>
            <person name="Mago R."/>
            <person name="Raley C."/>
            <person name="Miller M.E."/>
            <person name="Silverstein K.A.T."/>
            <person name="Henningsen E."/>
            <person name="Hirsch C.D."/>
            <person name="Visser B."/>
            <person name="Pretorius Z.A."/>
            <person name="Steffenson B.J."/>
            <person name="Schwessinger B."/>
            <person name="Dodds P.N."/>
            <person name="Figueroa M."/>
        </authorList>
    </citation>
    <scope>NUCLEOTIDE SEQUENCE [LARGE SCALE GENOMIC DNA]</scope>
    <source>
        <strain evidence="2">21-0</strain>
    </source>
</reference>
<feature type="signal peptide" evidence="1">
    <location>
        <begin position="1"/>
        <end position="23"/>
    </location>
</feature>
<evidence type="ECO:0000313" key="3">
    <source>
        <dbReference type="Proteomes" id="UP000324748"/>
    </source>
</evidence>
<feature type="chain" id="PRO_5022920643" description="Exosortase-associated EpsI family protein" evidence="1">
    <location>
        <begin position="24"/>
        <end position="172"/>
    </location>
</feature>
<gene>
    <name evidence="2" type="ORF">PGT21_011239</name>
</gene>
<evidence type="ECO:0000256" key="1">
    <source>
        <dbReference type="SAM" id="SignalP"/>
    </source>
</evidence>
<protein>
    <recommendedName>
        <fullName evidence="4">Exosortase-associated EpsI family protein</fullName>
    </recommendedName>
</protein>
<proteinExistence type="predicted"/>
<accession>A0A5B0LZ20</accession>